<dbReference type="InterPro" id="IPR011021">
    <property type="entry name" value="Arrestin-like_N"/>
</dbReference>
<dbReference type="Pfam" id="PF02752">
    <property type="entry name" value="Arrestin_C"/>
    <property type="match status" value="1"/>
</dbReference>
<dbReference type="InterPro" id="IPR011022">
    <property type="entry name" value="Arrestin_C-like"/>
</dbReference>
<evidence type="ECO:0000259" key="2">
    <source>
        <dbReference type="SMART" id="SM01017"/>
    </source>
</evidence>
<keyword evidence="4" id="KW-1185">Reference proteome</keyword>
<dbReference type="Gene3D" id="2.60.40.640">
    <property type="match status" value="2"/>
</dbReference>
<evidence type="ECO:0000256" key="1">
    <source>
        <dbReference type="ARBA" id="ARBA00005298"/>
    </source>
</evidence>
<protein>
    <recommendedName>
        <fullName evidence="2">Arrestin C-terminal-like domain-containing protein</fullName>
    </recommendedName>
</protein>
<feature type="domain" description="Arrestin C-terminal-like" evidence="2">
    <location>
        <begin position="152"/>
        <end position="286"/>
    </location>
</feature>
<feature type="non-terminal residue" evidence="3">
    <location>
        <position position="1"/>
    </location>
</feature>
<gene>
    <name evidence="3" type="ORF">PMAYCL1PPCAC_02450</name>
</gene>
<dbReference type="PANTHER" id="PTHR11188:SF175">
    <property type="entry name" value="ARRESTIN C-TERMINAL-LIKE DOMAIN-CONTAINING PROTEIN"/>
    <property type="match status" value="1"/>
</dbReference>
<dbReference type="GO" id="GO:0015031">
    <property type="term" value="P:protein transport"/>
    <property type="evidence" value="ECO:0007669"/>
    <property type="project" value="TreeGrafter"/>
</dbReference>
<proteinExistence type="inferred from homology"/>
<dbReference type="PANTHER" id="PTHR11188">
    <property type="entry name" value="ARRESTIN DOMAIN CONTAINING PROTEIN"/>
    <property type="match status" value="1"/>
</dbReference>
<evidence type="ECO:0000313" key="3">
    <source>
        <dbReference type="EMBL" id="GMR32255.1"/>
    </source>
</evidence>
<dbReference type="EMBL" id="BTRK01000001">
    <property type="protein sequence ID" value="GMR32255.1"/>
    <property type="molecule type" value="Genomic_DNA"/>
</dbReference>
<dbReference type="InterPro" id="IPR014752">
    <property type="entry name" value="Arrestin-like_C"/>
</dbReference>
<dbReference type="AlphaFoldDB" id="A0AAN5C688"/>
<evidence type="ECO:0000313" key="4">
    <source>
        <dbReference type="Proteomes" id="UP001328107"/>
    </source>
</evidence>
<name>A0AAN5C688_9BILA</name>
<organism evidence="3 4">
    <name type="scientific">Pristionchus mayeri</name>
    <dbReference type="NCBI Taxonomy" id="1317129"/>
    <lineage>
        <taxon>Eukaryota</taxon>
        <taxon>Metazoa</taxon>
        <taxon>Ecdysozoa</taxon>
        <taxon>Nematoda</taxon>
        <taxon>Chromadorea</taxon>
        <taxon>Rhabditida</taxon>
        <taxon>Rhabditina</taxon>
        <taxon>Diplogasteromorpha</taxon>
        <taxon>Diplogasteroidea</taxon>
        <taxon>Neodiplogasteridae</taxon>
        <taxon>Pristionchus</taxon>
    </lineage>
</organism>
<dbReference type="SUPFAM" id="SSF81296">
    <property type="entry name" value="E set domains"/>
    <property type="match status" value="2"/>
</dbReference>
<dbReference type="GO" id="GO:0005737">
    <property type="term" value="C:cytoplasm"/>
    <property type="evidence" value="ECO:0007669"/>
    <property type="project" value="TreeGrafter"/>
</dbReference>
<dbReference type="Proteomes" id="UP001328107">
    <property type="component" value="Unassembled WGS sequence"/>
</dbReference>
<dbReference type="SMART" id="SM01017">
    <property type="entry name" value="Arrestin_C"/>
    <property type="match status" value="1"/>
</dbReference>
<comment type="similarity">
    <text evidence="1">Belongs to the arrestin family.</text>
</comment>
<sequence length="338" mass="38131">VSARISVRVSDSHVKICSLRVSVKGEAIVKWTETETVSATTRTKYFSSQHGYLSRSDCLLSPPEGEKTMYLQGGLCTSFHLFLLPPSCDSSYKKGYGKIKYSCKAEVVRPFLRCNISTKKELVVHRPVDLRSLWTPPTPITQSIQTRFFPFKKGSISMTGIIEHTCYLPGETIHVEASIYNRAPRTIKYIAMHLVESTTYTAFRNSCSYQRVTKNRLVNITQDLQITTGADYFYSRDLVIPQFIPIHNTCPYIEVIYYVKLRISTSSFFGTSLSVKIPLVIGTIPKFHSNPRSTTVTSQAVPLKLGDESSEVLFRSLSQSTIDAPDFSKYTDRSPLTR</sequence>
<dbReference type="InterPro" id="IPR050357">
    <property type="entry name" value="Arrestin_domain-protein"/>
</dbReference>
<dbReference type="InterPro" id="IPR014756">
    <property type="entry name" value="Ig_E-set"/>
</dbReference>
<accession>A0AAN5C688</accession>
<comment type="caution">
    <text evidence="3">The sequence shown here is derived from an EMBL/GenBank/DDBJ whole genome shotgun (WGS) entry which is preliminary data.</text>
</comment>
<dbReference type="Pfam" id="PF00339">
    <property type="entry name" value="Arrestin_N"/>
    <property type="match status" value="1"/>
</dbReference>
<reference evidence="4" key="1">
    <citation type="submission" date="2022-10" db="EMBL/GenBank/DDBJ databases">
        <title>Genome assembly of Pristionchus species.</title>
        <authorList>
            <person name="Yoshida K."/>
            <person name="Sommer R.J."/>
        </authorList>
    </citation>
    <scope>NUCLEOTIDE SEQUENCE [LARGE SCALE GENOMIC DNA]</scope>
    <source>
        <strain evidence="4">RS5460</strain>
    </source>
</reference>